<dbReference type="RefSeq" id="WP_377566185.1">
    <property type="nucleotide sequence ID" value="NZ_JBHTMP010000001.1"/>
</dbReference>
<proteinExistence type="predicted"/>
<reference evidence="2" key="1">
    <citation type="journal article" date="2019" name="Int. J. Syst. Evol. Microbiol.">
        <title>The Global Catalogue of Microorganisms (GCM) 10K type strain sequencing project: providing services to taxonomists for standard genome sequencing and annotation.</title>
        <authorList>
            <consortium name="The Broad Institute Genomics Platform"/>
            <consortium name="The Broad Institute Genome Sequencing Center for Infectious Disease"/>
            <person name="Wu L."/>
            <person name="Ma J."/>
        </authorList>
    </citation>
    <scope>NUCLEOTIDE SEQUENCE [LARGE SCALE GENOMIC DNA]</scope>
    <source>
        <strain evidence="2">JCM 31037</strain>
    </source>
</reference>
<accession>A0ABW3Y5W0</accession>
<name>A0ABW3Y5W0_9ACTN</name>
<dbReference type="Proteomes" id="UP001597260">
    <property type="component" value="Unassembled WGS sequence"/>
</dbReference>
<dbReference type="EMBL" id="JBHTMP010000001">
    <property type="protein sequence ID" value="MFD1319824.1"/>
    <property type="molecule type" value="Genomic_DNA"/>
</dbReference>
<sequence>MGTSTVSAQWGGAVEPWRRRHRPSGVRAEYGKCGVTGVPPVLVSVTLTP</sequence>
<keyword evidence="2" id="KW-1185">Reference proteome</keyword>
<protein>
    <submittedName>
        <fullName evidence="1">Uncharacterized protein</fullName>
    </submittedName>
</protein>
<evidence type="ECO:0000313" key="2">
    <source>
        <dbReference type="Proteomes" id="UP001597260"/>
    </source>
</evidence>
<evidence type="ECO:0000313" key="1">
    <source>
        <dbReference type="EMBL" id="MFD1319824.1"/>
    </source>
</evidence>
<gene>
    <name evidence="1" type="ORF">ACFQ4H_01835</name>
</gene>
<organism evidence="1 2">
    <name type="scientific">Micromonospora sonneratiae</name>
    <dbReference type="NCBI Taxonomy" id="1184706"/>
    <lineage>
        <taxon>Bacteria</taxon>
        <taxon>Bacillati</taxon>
        <taxon>Actinomycetota</taxon>
        <taxon>Actinomycetes</taxon>
        <taxon>Micromonosporales</taxon>
        <taxon>Micromonosporaceae</taxon>
        <taxon>Micromonospora</taxon>
    </lineage>
</organism>
<comment type="caution">
    <text evidence="1">The sequence shown here is derived from an EMBL/GenBank/DDBJ whole genome shotgun (WGS) entry which is preliminary data.</text>
</comment>